<evidence type="ECO:0000313" key="10">
    <source>
        <dbReference type="EMBL" id="GGI95524.1"/>
    </source>
</evidence>
<evidence type="ECO:0000256" key="1">
    <source>
        <dbReference type="ARBA" id="ARBA00004651"/>
    </source>
</evidence>
<gene>
    <name evidence="10" type="ORF">GCM10009083_10070</name>
</gene>
<proteinExistence type="inferred from homology"/>
<evidence type="ECO:0000259" key="9">
    <source>
        <dbReference type="Pfam" id="PF13515"/>
    </source>
</evidence>
<feature type="transmembrane region" description="Helical" evidence="7">
    <location>
        <begin position="66"/>
        <end position="85"/>
    </location>
</feature>
<keyword evidence="5 7" id="KW-0472">Membrane</keyword>
<dbReference type="Pfam" id="PF12805">
    <property type="entry name" value="FUSC-like"/>
    <property type="match status" value="1"/>
</dbReference>
<evidence type="ECO:0000313" key="11">
    <source>
        <dbReference type="Proteomes" id="UP000633263"/>
    </source>
</evidence>
<evidence type="ECO:0000256" key="5">
    <source>
        <dbReference type="ARBA" id="ARBA00023136"/>
    </source>
</evidence>
<evidence type="ECO:0000256" key="2">
    <source>
        <dbReference type="ARBA" id="ARBA00022475"/>
    </source>
</evidence>
<evidence type="ECO:0008006" key="12">
    <source>
        <dbReference type="Google" id="ProtNLM"/>
    </source>
</evidence>
<evidence type="ECO:0000256" key="3">
    <source>
        <dbReference type="ARBA" id="ARBA00022692"/>
    </source>
</evidence>
<dbReference type="PANTHER" id="PTHR30509">
    <property type="entry name" value="P-HYDROXYBENZOIC ACID EFFLUX PUMP SUBUNIT-RELATED"/>
    <property type="match status" value="1"/>
</dbReference>
<organism evidence="10 11">
    <name type="scientific">Halopseudomonas pertucinogena</name>
    <dbReference type="NCBI Taxonomy" id="86175"/>
    <lineage>
        <taxon>Bacteria</taxon>
        <taxon>Pseudomonadati</taxon>
        <taxon>Pseudomonadota</taxon>
        <taxon>Gammaproteobacteria</taxon>
        <taxon>Pseudomonadales</taxon>
        <taxon>Pseudomonadaceae</taxon>
        <taxon>Halopseudomonas</taxon>
    </lineage>
</organism>
<accession>A0ABQ2CM45</accession>
<dbReference type="Pfam" id="PF13515">
    <property type="entry name" value="FUSC_2"/>
    <property type="match status" value="1"/>
</dbReference>
<feature type="domain" description="Integral membrane bound transporter" evidence="9">
    <location>
        <begin position="407"/>
        <end position="529"/>
    </location>
</feature>
<feature type="domain" description="Integral membrane protein YccS N-terminal" evidence="8">
    <location>
        <begin position="82"/>
        <end position="311"/>
    </location>
</feature>
<feature type="transmembrane region" description="Helical" evidence="7">
    <location>
        <begin position="448"/>
        <end position="473"/>
    </location>
</feature>
<dbReference type="Proteomes" id="UP000633263">
    <property type="component" value="Unassembled WGS sequence"/>
</dbReference>
<evidence type="ECO:0000256" key="7">
    <source>
        <dbReference type="SAM" id="Phobius"/>
    </source>
</evidence>
<feature type="transmembrane region" description="Helical" evidence="7">
    <location>
        <begin position="37"/>
        <end position="54"/>
    </location>
</feature>
<dbReference type="EMBL" id="BMNN01000001">
    <property type="protein sequence ID" value="GGI95524.1"/>
    <property type="molecule type" value="Genomic_DNA"/>
</dbReference>
<feature type="transmembrane region" description="Helical" evidence="7">
    <location>
        <begin position="12"/>
        <end position="31"/>
    </location>
</feature>
<keyword evidence="3 7" id="KW-0812">Transmembrane</keyword>
<protein>
    <recommendedName>
        <fullName evidence="12">FUSC family protein</fullName>
    </recommendedName>
</protein>
<dbReference type="RefSeq" id="WP_188635458.1">
    <property type="nucleotide sequence ID" value="NZ_BMNN01000001.1"/>
</dbReference>
<feature type="transmembrane region" description="Helical" evidence="7">
    <location>
        <begin position="140"/>
        <end position="160"/>
    </location>
</feature>
<reference evidence="11" key="1">
    <citation type="journal article" date="2019" name="Int. J. Syst. Evol. Microbiol.">
        <title>The Global Catalogue of Microorganisms (GCM) 10K type strain sequencing project: providing services to taxonomists for standard genome sequencing and annotation.</title>
        <authorList>
            <consortium name="The Broad Institute Genomics Platform"/>
            <consortium name="The Broad Institute Genome Sequencing Center for Infectious Disease"/>
            <person name="Wu L."/>
            <person name="Ma J."/>
        </authorList>
    </citation>
    <scope>NUCLEOTIDE SEQUENCE [LARGE SCALE GENOMIC DNA]</scope>
    <source>
        <strain evidence="11">JCM 11590</strain>
    </source>
</reference>
<evidence type="ECO:0000259" key="8">
    <source>
        <dbReference type="Pfam" id="PF12805"/>
    </source>
</evidence>
<dbReference type="InterPro" id="IPR049453">
    <property type="entry name" value="Memb_transporter_dom"/>
</dbReference>
<feature type="transmembrane region" description="Helical" evidence="7">
    <location>
        <begin position="91"/>
        <end position="110"/>
    </location>
</feature>
<evidence type="ECO:0000256" key="4">
    <source>
        <dbReference type="ARBA" id="ARBA00022989"/>
    </source>
</evidence>
<feature type="transmembrane region" description="Helical" evidence="7">
    <location>
        <begin position="417"/>
        <end position="436"/>
    </location>
</feature>
<comment type="similarity">
    <text evidence="6">Belongs to the YccS/YhfK family.</text>
</comment>
<evidence type="ECO:0000256" key="6">
    <source>
        <dbReference type="ARBA" id="ARBA00043993"/>
    </source>
</evidence>
<dbReference type="PANTHER" id="PTHR30509:SF9">
    <property type="entry name" value="MULTIDRUG RESISTANCE PROTEIN MDTO"/>
    <property type="match status" value="1"/>
</dbReference>
<keyword evidence="4 7" id="KW-1133">Transmembrane helix</keyword>
<dbReference type="InterPro" id="IPR032692">
    <property type="entry name" value="YccS_N"/>
</dbReference>
<name>A0ABQ2CM45_9GAMM</name>
<comment type="subcellular location">
    <subcellularLocation>
        <location evidence="1">Cell membrane</location>
        <topology evidence="1">Multi-pass membrane protein</topology>
    </subcellularLocation>
</comment>
<keyword evidence="2" id="KW-1003">Cell membrane</keyword>
<comment type="caution">
    <text evidence="10">The sequence shown here is derived from an EMBL/GenBank/DDBJ whole genome shotgun (WGS) entry which is preliminary data.</text>
</comment>
<keyword evidence="11" id="KW-1185">Reference proteome</keyword>
<sequence length="729" mass="79384">MTGGLTRALRVLLSSYVATGVSAGVGLALIAGTAWLLLGQYAASVVAVGAIICVPPDHAMPRRGKLGSLLPAAVLGLPLFAGVQLLQDQPLHLGMLLVPATFFAFLAGAWGARGLPVVISIMFAMTFSMAVPGHLNDGSLLATCLYFGSGSLIYVIYATVSNALLNGRYRSQLLAQSMLALSRLMRTQADRFDTTTDTPPIGELMQKQALLAEQLQAARDLLLESPRTPRRQQLAAMLINILEIRDHLLASELDLDLVRSHPEAQAVLVEMHALLDLMADELDRHADDLLFFRRSAPLTDWRPALAALNRMPQVQGRALPEQGPSLTTLLRGLTNRVGLINDEILRVNRLARGKVEPDLTAVRTAWKLFVSPTSWSLRPALVLWRWDAPPLRHAIRAALAVGAGYGLSLAMPWATHGYWILVTIVVVLRGSLAHTLERRNSRVAGTILGSLLAGAILATQAPTLVLLVIVPLAQAVSHSFAIKRYIVTAVSATVLSLVQAHLISAADATMFNVPERIADTIIGVGIAWAFSYVLPSWERSQIPSLVNRALQAQARHAQIALSLGQFTAVDDEPELEWRLARKEAYDSLSALVLATRRSLVEPRAVRPALEPLEQLLSHGYQLLAQLTTVKTMLLMRRDEDQSDIRPALRFAAEEISGALRNEDSGEESPPFVRVEWGNEEEFSDPFVYDLRPWILRRLSLAQELADSMRLDANAVLKPVGEPDGSPGPG</sequence>